<dbReference type="PANTHER" id="PTHR48090">
    <property type="entry name" value="UNDECAPRENYL-PHOSPHATE 4-DEOXY-4-FORMAMIDO-L-ARABINOSE TRANSFERASE-RELATED"/>
    <property type="match status" value="1"/>
</dbReference>
<keyword evidence="1" id="KW-0812">Transmembrane</keyword>
<dbReference type="InterPro" id="IPR001173">
    <property type="entry name" value="Glyco_trans_2-like"/>
</dbReference>
<feature type="transmembrane region" description="Helical" evidence="1">
    <location>
        <begin position="308"/>
        <end position="329"/>
    </location>
</feature>
<organism evidence="3 4">
    <name type="scientific">Bradyrhizobium sediminis</name>
    <dbReference type="NCBI Taxonomy" id="2840469"/>
    <lineage>
        <taxon>Bacteria</taxon>
        <taxon>Pseudomonadati</taxon>
        <taxon>Pseudomonadota</taxon>
        <taxon>Alphaproteobacteria</taxon>
        <taxon>Hyphomicrobiales</taxon>
        <taxon>Nitrobacteraceae</taxon>
        <taxon>Bradyrhizobium</taxon>
    </lineage>
</organism>
<dbReference type="AlphaFoldDB" id="A0A975NIS9"/>
<feature type="domain" description="Glycosyltransferase 2-like" evidence="2">
    <location>
        <begin position="12"/>
        <end position="181"/>
    </location>
</feature>
<accession>A0A975NIS9</accession>
<evidence type="ECO:0000259" key="2">
    <source>
        <dbReference type="Pfam" id="PF00535"/>
    </source>
</evidence>
<name>A0A975NIS9_9BRAD</name>
<evidence type="ECO:0000313" key="4">
    <source>
        <dbReference type="Proteomes" id="UP000680839"/>
    </source>
</evidence>
<dbReference type="EMBL" id="CP076134">
    <property type="protein sequence ID" value="QWG14869.1"/>
    <property type="molecule type" value="Genomic_DNA"/>
</dbReference>
<protein>
    <submittedName>
        <fullName evidence="3">Glycosyltransferase family 2 protein</fullName>
    </submittedName>
</protein>
<evidence type="ECO:0000256" key="1">
    <source>
        <dbReference type="SAM" id="Phobius"/>
    </source>
</evidence>
<sequence>MDHTDRRNIELSLIIPAYNESAIILRNVEEIEQWMGQHQPDIDYEIVVIDDGSTDAMGQLIDERAKTDPRLKTLHHNGNRGRGRAIRSGFENSAGRYVICLDADLSYGPDHIPALLEPLKTGAADITLASAYHPAGSVSNVPFSRALLSRWGNRVLSVGLRGKFHTVTCVVRGFTRDVLDHLELINDGKDLHLEIIQKAELFGLRVVEIPAHLKWRDRDRGRKRKTRIVDYIPFLSMSGTIASHLSYNYVLRPGSILNIPVVGLLAATLIGVLTIIYAFGERLINLPGGLGPTKLYQALRETLINGELTLLLTGGALVVSMVFIAFYFASQQNKKNYEELYTLLNRINIRLRELQEKKNR</sequence>
<dbReference type="Pfam" id="PF00535">
    <property type="entry name" value="Glycos_transf_2"/>
    <property type="match status" value="1"/>
</dbReference>
<keyword evidence="1" id="KW-1133">Transmembrane helix</keyword>
<dbReference type="Gene3D" id="3.90.550.10">
    <property type="entry name" value="Spore Coat Polysaccharide Biosynthesis Protein SpsA, Chain A"/>
    <property type="match status" value="1"/>
</dbReference>
<feature type="transmembrane region" description="Helical" evidence="1">
    <location>
        <begin position="259"/>
        <end position="279"/>
    </location>
</feature>
<keyword evidence="1" id="KW-0472">Membrane</keyword>
<dbReference type="InterPro" id="IPR029044">
    <property type="entry name" value="Nucleotide-diphossugar_trans"/>
</dbReference>
<dbReference type="InterPro" id="IPR050256">
    <property type="entry name" value="Glycosyltransferase_2"/>
</dbReference>
<dbReference type="CDD" id="cd04179">
    <property type="entry name" value="DPM_DPG-synthase_like"/>
    <property type="match status" value="1"/>
</dbReference>
<reference evidence="3" key="1">
    <citation type="submission" date="2021-06" db="EMBL/GenBank/DDBJ databases">
        <title>Bradyrhizobium sp. S2-20-1 Genome sequencing.</title>
        <authorList>
            <person name="Jin L."/>
        </authorList>
    </citation>
    <scope>NUCLEOTIDE SEQUENCE</scope>
    <source>
        <strain evidence="3">S2-20-1</strain>
    </source>
</reference>
<gene>
    <name evidence="3" type="ORF">KMZ29_09535</name>
</gene>
<proteinExistence type="predicted"/>
<evidence type="ECO:0000313" key="3">
    <source>
        <dbReference type="EMBL" id="QWG14869.1"/>
    </source>
</evidence>
<dbReference type="RefSeq" id="WP_215623460.1">
    <property type="nucleotide sequence ID" value="NZ_CP076134.1"/>
</dbReference>
<dbReference type="SUPFAM" id="SSF53448">
    <property type="entry name" value="Nucleotide-diphospho-sugar transferases"/>
    <property type="match status" value="1"/>
</dbReference>
<dbReference type="Proteomes" id="UP000680839">
    <property type="component" value="Chromosome"/>
</dbReference>
<dbReference type="PANTHER" id="PTHR48090:SF7">
    <property type="entry name" value="RFBJ PROTEIN"/>
    <property type="match status" value="1"/>
</dbReference>